<protein>
    <submittedName>
        <fullName evidence="1">Uncharacterized protein</fullName>
    </submittedName>
</protein>
<gene>
    <name evidence="1" type="ORF">BU25DRAFT_339563</name>
</gene>
<accession>A0ACB6S2S8</accession>
<dbReference type="Proteomes" id="UP000799754">
    <property type="component" value="Unassembled WGS sequence"/>
</dbReference>
<evidence type="ECO:0000313" key="1">
    <source>
        <dbReference type="EMBL" id="KAF2628580.1"/>
    </source>
</evidence>
<sequence>MQCHNSTPYPPPDVHPAWASTPASQITPLHSPAPPLQSASPPPSPDFLIVCLFALRLARKLIQSLDSYPERLDDIRWLDHFLDPYDSSYDLAKIAGSTKMGYTEMYPEIVARMRRQQRYPFWFMAMNPVTPNHREALNRQGEMTAGGSERVEIINFADAAREWGSTVLVPQSEARRMLELADQRRVADLGKGRGMADRGERRSRVEERHPNVRDNFPSIGNVIDDDDDYFPGRH</sequence>
<comment type="caution">
    <text evidence="1">The sequence shown here is derived from an EMBL/GenBank/DDBJ whole genome shotgun (WGS) entry which is preliminary data.</text>
</comment>
<name>A0ACB6S2S8_9PLEO</name>
<keyword evidence="2" id="KW-1185">Reference proteome</keyword>
<dbReference type="EMBL" id="MU006713">
    <property type="protein sequence ID" value="KAF2628580.1"/>
    <property type="molecule type" value="Genomic_DNA"/>
</dbReference>
<reference evidence="1" key="1">
    <citation type="journal article" date="2020" name="Stud. Mycol.">
        <title>101 Dothideomycetes genomes: a test case for predicting lifestyles and emergence of pathogens.</title>
        <authorList>
            <person name="Haridas S."/>
            <person name="Albert R."/>
            <person name="Binder M."/>
            <person name="Bloem J."/>
            <person name="Labutti K."/>
            <person name="Salamov A."/>
            <person name="Andreopoulos B."/>
            <person name="Baker S."/>
            <person name="Barry K."/>
            <person name="Bills G."/>
            <person name="Bluhm B."/>
            <person name="Cannon C."/>
            <person name="Castanera R."/>
            <person name="Culley D."/>
            <person name="Daum C."/>
            <person name="Ezra D."/>
            <person name="Gonzalez J."/>
            <person name="Henrissat B."/>
            <person name="Kuo A."/>
            <person name="Liang C."/>
            <person name="Lipzen A."/>
            <person name="Lutzoni F."/>
            <person name="Magnuson J."/>
            <person name="Mondo S."/>
            <person name="Nolan M."/>
            <person name="Ohm R."/>
            <person name="Pangilinan J."/>
            <person name="Park H.-J."/>
            <person name="Ramirez L."/>
            <person name="Alfaro M."/>
            <person name="Sun H."/>
            <person name="Tritt A."/>
            <person name="Yoshinaga Y."/>
            <person name="Zwiers L.-H."/>
            <person name="Turgeon B."/>
            <person name="Goodwin S."/>
            <person name="Spatafora J."/>
            <person name="Crous P."/>
            <person name="Grigoriev I."/>
        </authorList>
    </citation>
    <scope>NUCLEOTIDE SEQUENCE</scope>
    <source>
        <strain evidence="1">CBS 525.71</strain>
    </source>
</reference>
<evidence type="ECO:0000313" key="2">
    <source>
        <dbReference type="Proteomes" id="UP000799754"/>
    </source>
</evidence>
<proteinExistence type="predicted"/>
<organism evidence="1 2">
    <name type="scientific">Macroventuria anomochaeta</name>
    <dbReference type="NCBI Taxonomy" id="301207"/>
    <lineage>
        <taxon>Eukaryota</taxon>
        <taxon>Fungi</taxon>
        <taxon>Dikarya</taxon>
        <taxon>Ascomycota</taxon>
        <taxon>Pezizomycotina</taxon>
        <taxon>Dothideomycetes</taxon>
        <taxon>Pleosporomycetidae</taxon>
        <taxon>Pleosporales</taxon>
        <taxon>Pleosporineae</taxon>
        <taxon>Didymellaceae</taxon>
        <taxon>Macroventuria</taxon>
    </lineage>
</organism>